<protein>
    <submittedName>
        <fullName evidence="1">Uncharacterized protein</fullName>
    </submittedName>
</protein>
<proteinExistence type="predicted"/>
<dbReference type="EMBL" id="CM042064">
    <property type="protein sequence ID" value="KAI3664811.1"/>
    <property type="molecule type" value="Genomic_DNA"/>
</dbReference>
<sequence length="131" mass="15010">MDIIKFDPAYIPIINVLQNHFLHPTLTLTDPEVLENMSNNIGKTLIYTELLATVYKKNQEMEKRKPLSALLFPRSLSLLLRPGLDAEERSLDGEKVTIFEMKTHRQTTVAEGYLNVMPPSTKIRSTSRIRV</sequence>
<dbReference type="Proteomes" id="UP001055879">
    <property type="component" value="Linkage Group LG18"/>
</dbReference>
<name>A0ACB8XE17_ARCLA</name>
<gene>
    <name evidence="1" type="ORF">L6452_43419</name>
</gene>
<evidence type="ECO:0000313" key="1">
    <source>
        <dbReference type="EMBL" id="KAI3664811.1"/>
    </source>
</evidence>
<organism evidence="1 2">
    <name type="scientific">Arctium lappa</name>
    <name type="common">Greater burdock</name>
    <name type="synonym">Lappa major</name>
    <dbReference type="NCBI Taxonomy" id="4217"/>
    <lineage>
        <taxon>Eukaryota</taxon>
        <taxon>Viridiplantae</taxon>
        <taxon>Streptophyta</taxon>
        <taxon>Embryophyta</taxon>
        <taxon>Tracheophyta</taxon>
        <taxon>Spermatophyta</taxon>
        <taxon>Magnoliopsida</taxon>
        <taxon>eudicotyledons</taxon>
        <taxon>Gunneridae</taxon>
        <taxon>Pentapetalae</taxon>
        <taxon>asterids</taxon>
        <taxon>campanulids</taxon>
        <taxon>Asterales</taxon>
        <taxon>Asteraceae</taxon>
        <taxon>Carduoideae</taxon>
        <taxon>Cardueae</taxon>
        <taxon>Arctiinae</taxon>
        <taxon>Arctium</taxon>
    </lineage>
</organism>
<keyword evidence="2" id="KW-1185">Reference proteome</keyword>
<reference evidence="1 2" key="2">
    <citation type="journal article" date="2022" name="Mol. Ecol. Resour.">
        <title>The genomes of chicory, endive, great burdock and yacon provide insights into Asteraceae paleo-polyploidization history and plant inulin production.</title>
        <authorList>
            <person name="Fan W."/>
            <person name="Wang S."/>
            <person name="Wang H."/>
            <person name="Wang A."/>
            <person name="Jiang F."/>
            <person name="Liu H."/>
            <person name="Zhao H."/>
            <person name="Xu D."/>
            <person name="Zhang Y."/>
        </authorList>
    </citation>
    <scope>NUCLEOTIDE SEQUENCE [LARGE SCALE GENOMIC DNA]</scope>
    <source>
        <strain evidence="2">cv. Niubang</strain>
    </source>
</reference>
<comment type="caution">
    <text evidence="1">The sequence shown here is derived from an EMBL/GenBank/DDBJ whole genome shotgun (WGS) entry which is preliminary data.</text>
</comment>
<reference evidence="2" key="1">
    <citation type="journal article" date="2022" name="Mol. Ecol. Resour.">
        <title>The genomes of chicory, endive, great burdock and yacon provide insights into Asteraceae palaeo-polyploidization history and plant inulin production.</title>
        <authorList>
            <person name="Fan W."/>
            <person name="Wang S."/>
            <person name="Wang H."/>
            <person name="Wang A."/>
            <person name="Jiang F."/>
            <person name="Liu H."/>
            <person name="Zhao H."/>
            <person name="Xu D."/>
            <person name="Zhang Y."/>
        </authorList>
    </citation>
    <scope>NUCLEOTIDE SEQUENCE [LARGE SCALE GENOMIC DNA]</scope>
    <source>
        <strain evidence="2">cv. Niubang</strain>
    </source>
</reference>
<accession>A0ACB8XE17</accession>
<evidence type="ECO:0000313" key="2">
    <source>
        <dbReference type="Proteomes" id="UP001055879"/>
    </source>
</evidence>